<feature type="region of interest" description="Disordered" evidence="1">
    <location>
        <begin position="1"/>
        <end position="57"/>
    </location>
</feature>
<protein>
    <recommendedName>
        <fullName evidence="2">DUF3825 domain-containing protein</fullName>
    </recommendedName>
</protein>
<evidence type="ECO:0000256" key="1">
    <source>
        <dbReference type="SAM" id="MobiDB-lite"/>
    </source>
</evidence>
<dbReference type="AlphaFoldDB" id="A0A7R9SZ56"/>
<organism evidence="3">
    <name type="scientific">Ostreococcus sp. 'lucimarinus'</name>
    <dbReference type="NCBI Taxonomy" id="242159"/>
    <lineage>
        <taxon>Eukaryota</taxon>
        <taxon>Viridiplantae</taxon>
        <taxon>Chlorophyta</taxon>
        <taxon>Mamiellophyceae</taxon>
        <taxon>Mamiellales</taxon>
        <taxon>Bathycoccaceae</taxon>
        <taxon>Ostreococcus</taxon>
    </lineage>
</organism>
<dbReference type="InterPro" id="IPR024437">
    <property type="entry name" value="DUF3825"/>
</dbReference>
<evidence type="ECO:0000259" key="2">
    <source>
        <dbReference type="Pfam" id="PF12873"/>
    </source>
</evidence>
<feature type="domain" description="DUF3825" evidence="2">
    <location>
        <begin position="120"/>
        <end position="378"/>
    </location>
</feature>
<evidence type="ECO:0000313" key="3">
    <source>
        <dbReference type="EMBL" id="CAD8219481.1"/>
    </source>
</evidence>
<reference evidence="3" key="1">
    <citation type="submission" date="2021-01" db="EMBL/GenBank/DDBJ databases">
        <authorList>
            <person name="Corre E."/>
            <person name="Pelletier E."/>
            <person name="Niang G."/>
            <person name="Scheremetjew M."/>
            <person name="Finn R."/>
            <person name="Kale V."/>
            <person name="Holt S."/>
            <person name="Cochrane G."/>
            <person name="Meng A."/>
            <person name="Brown T."/>
            <person name="Cohen L."/>
        </authorList>
    </citation>
    <scope>NUCLEOTIDE SEQUENCE</scope>
    <source>
        <strain evidence="3">Clade-A-BCC118000</strain>
    </source>
</reference>
<dbReference type="EMBL" id="HBDX01000223">
    <property type="protein sequence ID" value="CAD8219481.1"/>
    <property type="molecule type" value="Transcribed_RNA"/>
</dbReference>
<feature type="region of interest" description="Disordered" evidence="1">
    <location>
        <begin position="443"/>
        <end position="462"/>
    </location>
</feature>
<feature type="compositionally biased region" description="Basic and acidic residues" evidence="1">
    <location>
        <begin position="36"/>
        <end position="46"/>
    </location>
</feature>
<accession>A0A7R9SZ56</accession>
<proteinExistence type="predicted"/>
<dbReference type="Pfam" id="PF12873">
    <property type="entry name" value="DUF3825"/>
    <property type="match status" value="1"/>
</dbReference>
<feature type="compositionally biased region" description="Polar residues" evidence="1">
    <location>
        <begin position="443"/>
        <end position="459"/>
    </location>
</feature>
<gene>
    <name evidence="3" type="ORF">OLUC0939_LOCUS200</name>
</gene>
<feature type="compositionally biased region" description="Polar residues" evidence="1">
    <location>
        <begin position="10"/>
        <end position="19"/>
    </location>
</feature>
<name>A0A7R9SZ56_9CHLO</name>
<sequence length="608" mass="66952">MEDDAECETESTNATSAKDATTLDEVGAVPPLPSEPRPRGRGERGGGGDGARSVPGWLHAAEVGGKIQRERGMRSANNIEGLPLDGFTRDMMSLGQWARVENGGKRAMGDALRATSFASLESAVVRETWPRGMMDAYLDAQFLRSVEQGKMVQCFTESGDAAWATFHTNLLSYDEFPLFAMFGREFTRIDKSQAVNGGKWELVGFVDDVTLRDPSQPWNAIEPILHVPPRPTFVEDPCDCLWIADETGDDVVLEIDARFWESLESDAVVALLKEFSTLTARHHAGMSAISRLARLVSYGFHAPVPRFARLQGARGPGKVQMLLPFKADSKSMQTRAAVVVDIIKSRRGGRMYRAVGVVSLREAVFTARVIGPLTTSDWLNADAIERSPSVSVSPPESENAWDEQKDDYPTKVAYATMATKAPAQPADGIQIASPTQPVGKIQIQKTSKPSSASNGTTPAMPTRMKIDDWYKATIADDGPPKIVNPKVNLKMLPFEFMQAVCKKLHLDDSILRLSDAPSESEYRLTQALSTEASGWVRSIMSSYGIIDRVYVGVSRRVRCFFAVVSFEKWTDLEVRNALVSGETIQVAGFRCREKVYMRLSLQDKRSAL</sequence>